<evidence type="ECO:0000256" key="2">
    <source>
        <dbReference type="SAM" id="SignalP"/>
    </source>
</evidence>
<dbReference type="AlphaFoldDB" id="A0A2M4D3I3"/>
<keyword evidence="1" id="KW-0812">Transmembrane</keyword>
<evidence type="ECO:0008006" key="4">
    <source>
        <dbReference type="Google" id="ProtNLM"/>
    </source>
</evidence>
<name>A0A2M4D3I3_ANODA</name>
<reference evidence="3" key="1">
    <citation type="submission" date="2018-01" db="EMBL/GenBank/DDBJ databases">
        <title>An insight into the sialome of Amazonian anophelines.</title>
        <authorList>
            <person name="Ribeiro J.M."/>
            <person name="Scarpassa V."/>
            <person name="Calvo E."/>
        </authorList>
    </citation>
    <scope>NUCLEOTIDE SEQUENCE</scope>
</reference>
<feature type="signal peptide" evidence="2">
    <location>
        <begin position="1"/>
        <end position="23"/>
    </location>
</feature>
<sequence>MMGTCCRVRLPFLLLLLGNVFNAIEIMCTVELPKTSTFNIKRPTFRTLIVHFLAFLLGCSCYHLVVT</sequence>
<evidence type="ECO:0000256" key="1">
    <source>
        <dbReference type="SAM" id="Phobius"/>
    </source>
</evidence>
<organism evidence="3">
    <name type="scientific">Anopheles darlingi</name>
    <name type="common">Mosquito</name>
    <dbReference type="NCBI Taxonomy" id="43151"/>
    <lineage>
        <taxon>Eukaryota</taxon>
        <taxon>Metazoa</taxon>
        <taxon>Ecdysozoa</taxon>
        <taxon>Arthropoda</taxon>
        <taxon>Hexapoda</taxon>
        <taxon>Insecta</taxon>
        <taxon>Pterygota</taxon>
        <taxon>Neoptera</taxon>
        <taxon>Endopterygota</taxon>
        <taxon>Diptera</taxon>
        <taxon>Nematocera</taxon>
        <taxon>Culicoidea</taxon>
        <taxon>Culicidae</taxon>
        <taxon>Anophelinae</taxon>
        <taxon>Anopheles</taxon>
    </lineage>
</organism>
<feature type="chain" id="PRO_5014941256" description="Secreted protein" evidence="2">
    <location>
        <begin position="24"/>
        <end position="67"/>
    </location>
</feature>
<dbReference type="EMBL" id="GGFL01007952">
    <property type="protein sequence ID" value="MBW72130.1"/>
    <property type="molecule type" value="Transcribed_RNA"/>
</dbReference>
<accession>A0A2M4D3I3</accession>
<proteinExistence type="predicted"/>
<keyword evidence="1" id="KW-0472">Membrane</keyword>
<keyword evidence="1" id="KW-1133">Transmembrane helix</keyword>
<feature type="transmembrane region" description="Helical" evidence="1">
    <location>
        <begin position="47"/>
        <end position="66"/>
    </location>
</feature>
<evidence type="ECO:0000313" key="3">
    <source>
        <dbReference type="EMBL" id="MBW72130.1"/>
    </source>
</evidence>
<protein>
    <recommendedName>
        <fullName evidence="4">Secreted protein</fullName>
    </recommendedName>
</protein>
<keyword evidence="2" id="KW-0732">Signal</keyword>